<evidence type="ECO:0000256" key="2">
    <source>
        <dbReference type="ARBA" id="ARBA00014469"/>
    </source>
</evidence>
<dbReference type="PROSITE" id="PS50076">
    <property type="entry name" value="DNAJ_2"/>
    <property type="match status" value="1"/>
</dbReference>
<dbReference type="CDD" id="cd06257">
    <property type="entry name" value="DnaJ"/>
    <property type="match status" value="1"/>
</dbReference>
<dbReference type="InterPro" id="IPR036869">
    <property type="entry name" value="J_dom_sf"/>
</dbReference>
<gene>
    <name evidence="7" type="primary">DNAJC2</name>
    <name evidence="7" type="ORF">F1559_002148</name>
</gene>
<feature type="region of interest" description="Disordered" evidence="3">
    <location>
        <begin position="352"/>
        <end position="410"/>
    </location>
</feature>
<dbReference type="AlphaFoldDB" id="A0A7J7ICQ7"/>
<feature type="compositionally biased region" description="Low complexity" evidence="3">
    <location>
        <begin position="455"/>
        <end position="472"/>
    </location>
</feature>
<dbReference type="CDD" id="cd00167">
    <property type="entry name" value="SANT"/>
    <property type="match status" value="1"/>
</dbReference>
<dbReference type="Pfam" id="PF21884">
    <property type="entry name" value="ZUO1-like_ZHD"/>
    <property type="match status" value="1"/>
</dbReference>
<dbReference type="PROSITE" id="PS51294">
    <property type="entry name" value="HTH_MYB"/>
    <property type="match status" value="1"/>
</dbReference>
<dbReference type="GO" id="GO:0030544">
    <property type="term" value="F:Hsp70 protein binding"/>
    <property type="evidence" value="ECO:0007669"/>
    <property type="project" value="InterPro"/>
</dbReference>
<keyword evidence="8" id="KW-1185">Reference proteome</keyword>
<dbReference type="Proteomes" id="UP000530660">
    <property type="component" value="Unassembled WGS sequence"/>
</dbReference>
<dbReference type="GO" id="GO:0005829">
    <property type="term" value="C:cytosol"/>
    <property type="evidence" value="ECO:0007669"/>
    <property type="project" value="UniProtKB-SubCell"/>
</dbReference>
<dbReference type="GO" id="GO:0006450">
    <property type="term" value="P:regulation of translational fidelity"/>
    <property type="evidence" value="ECO:0007669"/>
    <property type="project" value="InterPro"/>
</dbReference>
<dbReference type="GO" id="GO:0051083">
    <property type="term" value="P:'de novo' cotranslational protein folding"/>
    <property type="evidence" value="ECO:0007669"/>
    <property type="project" value="InterPro"/>
</dbReference>
<comment type="subcellular location">
    <subcellularLocation>
        <location evidence="1">Cytoplasm</location>
        <location evidence="1">Cytosol</location>
    </subcellularLocation>
</comment>
<feature type="compositionally biased region" description="Polar residues" evidence="3">
    <location>
        <begin position="378"/>
        <end position="388"/>
    </location>
</feature>
<dbReference type="EMBL" id="VWRR01000020">
    <property type="protein sequence ID" value="KAF6000459.1"/>
    <property type="molecule type" value="Genomic_DNA"/>
</dbReference>
<dbReference type="InterPro" id="IPR054076">
    <property type="entry name" value="ZUO1-like_ZHD"/>
</dbReference>
<dbReference type="SUPFAM" id="SSF46565">
    <property type="entry name" value="Chaperone J-domain"/>
    <property type="match status" value="1"/>
</dbReference>
<name>A0A7J7ICQ7_9RHOD</name>
<feature type="region of interest" description="Disordered" evidence="3">
    <location>
        <begin position="425"/>
        <end position="506"/>
    </location>
</feature>
<evidence type="ECO:0000256" key="1">
    <source>
        <dbReference type="ARBA" id="ARBA00004514"/>
    </source>
</evidence>
<dbReference type="GO" id="GO:0043022">
    <property type="term" value="F:ribosome binding"/>
    <property type="evidence" value="ECO:0007669"/>
    <property type="project" value="InterPro"/>
</dbReference>
<dbReference type="Gene3D" id="1.10.287.110">
    <property type="entry name" value="DnaJ domain"/>
    <property type="match status" value="1"/>
</dbReference>
<feature type="domain" description="J" evidence="4">
    <location>
        <begin position="100"/>
        <end position="173"/>
    </location>
</feature>
<dbReference type="PANTHER" id="PTHR43999">
    <property type="entry name" value="DNAJ HOMOLOG SUBFAMILY C MEMBER 2"/>
    <property type="match status" value="1"/>
</dbReference>
<dbReference type="InterPro" id="IPR001005">
    <property type="entry name" value="SANT/Myb"/>
</dbReference>
<reference evidence="7 8" key="1">
    <citation type="journal article" date="2020" name="J. Phycol.">
        <title>Comparative genome analysis reveals Cyanidiococcus gen. nov., a new extremophilic red algal genus sister to Cyanidioschyzon (Cyanidioschyzonaceae, Rhodophyta).</title>
        <authorList>
            <person name="Liu S.-L."/>
            <person name="Chiang Y.-R."/>
            <person name="Yoon H.S."/>
            <person name="Fu H.-Y."/>
        </authorList>
    </citation>
    <scope>NUCLEOTIDE SEQUENCE [LARGE SCALE GENOMIC DNA]</scope>
    <source>
        <strain evidence="7 8">THAL066</strain>
    </source>
</reference>
<dbReference type="SMART" id="SM00717">
    <property type="entry name" value="SANT"/>
    <property type="match status" value="2"/>
</dbReference>
<evidence type="ECO:0000259" key="4">
    <source>
        <dbReference type="PROSITE" id="PS50076"/>
    </source>
</evidence>
<dbReference type="Pfam" id="PF23082">
    <property type="entry name" value="Myb_DNA-binding_2"/>
    <property type="match status" value="1"/>
</dbReference>
<feature type="domain" description="Myb-like" evidence="5">
    <location>
        <begin position="590"/>
        <end position="638"/>
    </location>
</feature>
<dbReference type="InterPro" id="IPR009057">
    <property type="entry name" value="Homeodomain-like_sf"/>
</dbReference>
<evidence type="ECO:0000259" key="6">
    <source>
        <dbReference type="PROSITE" id="PS51294"/>
    </source>
</evidence>
<dbReference type="InterPro" id="IPR001623">
    <property type="entry name" value="DnaJ_domain"/>
</dbReference>
<evidence type="ECO:0000313" key="7">
    <source>
        <dbReference type="EMBL" id="KAF6000459.1"/>
    </source>
</evidence>
<dbReference type="InterPro" id="IPR017930">
    <property type="entry name" value="Myb_dom"/>
</dbReference>
<dbReference type="Pfam" id="PF00226">
    <property type="entry name" value="DnaJ"/>
    <property type="match status" value="1"/>
</dbReference>
<proteinExistence type="predicted"/>
<dbReference type="PANTHER" id="PTHR43999:SF1">
    <property type="entry name" value="DNAJ HOMOLOG SUBFAMILY C MEMBER 2"/>
    <property type="match status" value="1"/>
</dbReference>
<feature type="domain" description="HTH myb-type" evidence="6">
    <location>
        <begin position="590"/>
        <end position="642"/>
    </location>
</feature>
<protein>
    <recommendedName>
        <fullName evidence="2">DnaJ homolog subfamily C member 2</fullName>
    </recommendedName>
</protein>
<dbReference type="SMART" id="SM00271">
    <property type="entry name" value="DnaJ"/>
    <property type="match status" value="1"/>
</dbReference>
<organism evidence="7 8">
    <name type="scientific">Cyanidiococcus yangmingshanensis</name>
    <dbReference type="NCBI Taxonomy" id="2690220"/>
    <lineage>
        <taxon>Eukaryota</taxon>
        <taxon>Rhodophyta</taxon>
        <taxon>Bangiophyceae</taxon>
        <taxon>Cyanidiales</taxon>
        <taxon>Cyanidiaceae</taxon>
        <taxon>Cyanidiococcus</taxon>
    </lineage>
</organism>
<dbReference type="Gene3D" id="1.10.10.60">
    <property type="entry name" value="Homeodomain-like"/>
    <property type="match status" value="2"/>
</dbReference>
<dbReference type="PROSITE" id="PS50090">
    <property type="entry name" value="MYB_LIKE"/>
    <property type="match status" value="1"/>
</dbReference>
<dbReference type="OrthoDB" id="1690618at2759"/>
<evidence type="ECO:0000256" key="3">
    <source>
        <dbReference type="SAM" id="MobiDB-lite"/>
    </source>
</evidence>
<evidence type="ECO:0000259" key="5">
    <source>
        <dbReference type="PROSITE" id="PS50090"/>
    </source>
</evidence>
<comment type="caution">
    <text evidence="7">The sequence shown here is derived from an EMBL/GenBank/DDBJ whole genome shotgun (WGS) entry which is preliminary data.</text>
</comment>
<sequence length="679" mass="75514">MSECALDDVKRPVRALAFVTLLPTVAFGAVSLRQRRVECAGWAFFYQFERVERENEASDHVDGAVSSTVSESCSSGASTTPPTATTALAASLLAAARESDWYRLLGLEQTRYQATVADIRRAYKEVSRAVHPDRVVRWPPAARLQAQEVFQRLQQAMRVLLHPQRRCLYDSMDGTFDDRIPDADTSRTEDEFYTVFGAAFERNARWSRQQPVPQLGNADTPDAQVRRFYAFWQAFDSWREFPDEDDDQIWDDLSMTREERRWHERQQRKERARRRQAERARLRQLVETCYRLDPRIRRMREAERERKAEERAARRRFRQKWLEDDAANGTVVLNAFQNVSVRATPHVMSWQETSAGRTVAADDQTGSQSRAEMRRTNTNDCSSISDPSASRGERLATQTPRHSTEKPNGHQDLASALMTNAAVGIGTAEPPGRHQGYQAPDLHPSMSAEHGRTLSPSETTSARAPAPSASPDSVERANMRDTNAASVSCEVPASSSRSPAKDLAQEGVGMRAVDAPSASGASKETWSTTGLALLSRALKKFPVGTRDRWTRIAEALQHRYSPEEIRAQAHALMRAPCSRTANLTPPNAASWTIEEQRQLEEALRQFGPSHGAARWRLVATLVPTRSAAACAARFAELRAFYASTGVRSSTSTSSATAAAAAAMTIRKTSSVSASLSRGS</sequence>
<dbReference type="SUPFAM" id="SSF46689">
    <property type="entry name" value="Homeodomain-like"/>
    <property type="match status" value="1"/>
</dbReference>
<dbReference type="InterPro" id="IPR044634">
    <property type="entry name" value="Zuotin/DnaJC2"/>
</dbReference>
<dbReference type="Pfam" id="PF00249">
    <property type="entry name" value="Myb_DNA-binding"/>
    <property type="match status" value="1"/>
</dbReference>
<accession>A0A7J7ICQ7</accession>
<evidence type="ECO:0000313" key="8">
    <source>
        <dbReference type="Proteomes" id="UP000530660"/>
    </source>
</evidence>